<evidence type="ECO:0008006" key="3">
    <source>
        <dbReference type="Google" id="ProtNLM"/>
    </source>
</evidence>
<evidence type="ECO:0000313" key="1">
    <source>
        <dbReference type="EMBL" id="KAJ0190237.1"/>
    </source>
</evidence>
<evidence type="ECO:0000313" key="2">
    <source>
        <dbReference type="Proteomes" id="UP000235145"/>
    </source>
</evidence>
<dbReference type="AlphaFoldDB" id="A0A9R1UM94"/>
<accession>A0A9R1UM94</accession>
<dbReference type="PANTHER" id="PTHR33116">
    <property type="entry name" value="REVERSE TRANSCRIPTASE ZINC-BINDING DOMAIN-CONTAINING PROTEIN-RELATED-RELATED"/>
    <property type="match status" value="1"/>
</dbReference>
<dbReference type="EMBL" id="NBSK02000008">
    <property type="protein sequence ID" value="KAJ0190237.1"/>
    <property type="molecule type" value="Genomic_DNA"/>
</dbReference>
<protein>
    <recommendedName>
        <fullName evidence="3">Reverse transcriptase zinc-binding domain-containing protein</fullName>
    </recommendedName>
</protein>
<dbReference type="Proteomes" id="UP000235145">
    <property type="component" value="Unassembled WGS sequence"/>
</dbReference>
<dbReference type="PANTHER" id="PTHR33116:SF79">
    <property type="entry name" value="REVERSE TRANSCRIPTASE DOMAIN, ZINC FINGER, CCHC-TYPE-RELATED"/>
    <property type="match status" value="1"/>
</dbReference>
<reference evidence="1 2" key="1">
    <citation type="journal article" date="2017" name="Nat. Commun.">
        <title>Genome assembly with in vitro proximity ligation data and whole-genome triplication in lettuce.</title>
        <authorList>
            <person name="Reyes-Chin-Wo S."/>
            <person name="Wang Z."/>
            <person name="Yang X."/>
            <person name="Kozik A."/>
            <person name="Arikit S."/>
            <person name="Song C."/>
            <person name="Xia L."/>
            <person name="Froenicke L."/>
            <person name="Lavelle D.O."/>
            <person name="Truco M.J."/>
            <person name="Xia R."/>
            <person name="Zhu S."/>
            <person name="Xu C."/>
            <person name="Xu H."/>
            <person name="Xu X."/>
            <person name="Cox K."/>
            <person name="Korf I."/>
            <person name="Meyers B.C."/>
            <person name="Michelmore R.W."/>
        </authorList>
    </citation>
    <scope>NUCLEOTIDE SEQUENCE [LARGE SCALE GENOMIC DNA]</scope>
    <source>
        <strain evidence="2">cv. Salinas</strain>
        <tissue evidence="1">Seedlings</tissue>
    </source>
</reference>
<keyword evidence="2" id="KW-1185">Reference proteome</keyword>
<proteinExistence type="predicted"/>
<name>A0A9R1UM94_LACSA</name>
<organism evidence="1 2">
    <name type="scientific">Lactuca sativa</name>
    <name type="common">Garden lettuce</name>
    <dbReference type="NCBI Taxonomy" id="4236"/>
    <lineage>
        <taxon>Eukaryota</taxon>
        <taxon>Viridiplantae</taxon>
        <taxon>Streptophyta</taxon>
        <taxon>Embryophyta</taxon>
        <taxon>Tracheophyta</taxon>
        <taxon>Spermatophyta</taxon>
        <taxon>Magnoliopsida</taxon>
        <taxon>eudicotyledons</taxon>
        <taxon>Gunneridae</taxon>
        <taxon>Pentapetalae</taxon>
        <taxon>asterids</taxon>
        <taxon>campanulids</taxon>
        <taxon>Asterales</taxon>
        <taxon>Asteraceae</taxon>
        <taxon>Cichorioideae</taxon>
        <taxon>Cichorieae</taxon>
        <taxon>Lactucinae</taxon>
        <taxon>Lactuca</taxon>
    </lineage>
</organism>
<comment type="caution">
    <text evidence="1">The sequence shown here is derived from an EMBL/GenBank/DDBJ whole genome shotgun (WGS) entry which is preliminary data.</text>
</comment>
<sequence length="266" mass="31095">MQMGSNYPEVGQHFHIFFMRMMPYMLGNSIGVTLRIYRVFLNDLKSPPLQYMDQILGCLKNSLPFSYMGVLVGANMLLKKNWKPIVDKFQSKLSNWKANSLSFGGKIDLDKTGFGKFTYILSVIIQSTTRILDSLEKKRIIFLWGGTDVKNKIHWVDWLKVMADKNDRGLEWVLLKLKIIHNLRNHSTTYVDKKSAVGVWSNIANPINSLHHHNIDPNDLLSLLLNHTFKTLIWKEKWCVRDTWLIRFPHLNQLETIKKCQLMDYI</sequence>
<gene>
    <name evidence="1" type="ORF">LSAT_V11C800431230</name>
</gene>